<protein>
    <submittedName>
        <fullName evidence="3">Peptidoglycan-binding protein</fullName>
    </submittedName>
</protein>
<proteinExistence type="predicted"/>
<dbReference type="RefSeq" id="WP_141316300.1">
    <property type="nucleotide sequence ID" value="NZ_BJLJ01000011.1"/>
</dbReference>
<dbReference type="EMBL" id="BJLJ01000011">
    <property type="protein sequence ID" value="GEA68477.1"/>
    <property type="molecule type" value="Genomic_DNA"/>
</dbReference>
<name>A0A4Y3JA28_ACIPI</name>
<accession>A0A4Y3JA28</accession>
<feature type="domain" description="Peptidoglycan binding-like" evidence="1">
    <location>
        <begin position="11"/>
        <end position="71"/>
    </location>
</feature>
<feature type="domain" description="N-acetylmuramidase" evidence="2">
    <location>
        <begin position="99"/>
        <end position="276"/>
    </location>
</feature>
<dbReference type="AlphaFoldDB" id="A0A4Y3JA28"/>
<sequence>MQAILKFGSKGSDVITLQQQLKKLGFKGVKGKELSIDGDFGASTEYAVITFQKQKKLVADGKVGDKTRSALLEQNISKLLKDTDYKKAAERLKVSELVIRVFGAVEGQGVGFLKNGKPKILFERHRMYAYLRLKKGTAFANKMEAERPNIVNRKYGGYQGNEAEYVRLEQAKQIDVESALMSTSWGQFQVMGENWKDLGYTSVQEFVDQQFVNESNQLEAFIRFIEWKTGIIEKKKVALIDALRAKNWDVVFTLYNGPNYKKLGYQAKFQKEYDHLEPLYSETKAA</sequence>
<evidence type="ECO:0000313" key="4">
    <source>
        <dbReference type="Proteomes" id="UP000317717"/>
    </source>
</evidence>
<dbReference type="Pfam" id="PF01471">
    <property type="entry name" value="PG_binding_1"/>
    <property type="match status" value="1"/>
</dbReference>
<dbReference type="InterPro" id="IPR002477">
    <property type="entry name" value="Peptidoglycan-bd-like"/>
</dbReference>
<dbReference type="Pfam" id="PF11860">
    <property type="entry name" value="Muramidase"/>
    <property type="match status" value="1"/>
</dbReference>
<dbReference type="Gene3D" id="1.10.101.10">
    <property type="entry name" value="PGBD-like superfamily/PGBD"/>
    <property type="match status" value="1"/>
</dbReference>
<organism evidence="3 4">
    <name type="scientific">Acinetobacter pittii</name>
    <name type="common">Acinetobacter genomosp. 3</name>
    <dbReference type="NCBI Taxonomy" id="48296"/>
    <lineage>
        <taxon>Bacteria</taxon>
        <taxon>Pseudomonadati</taxon>
        <taxon>Pseudomonadota</taxon>
        <taxon>Gammaproteobacteria</taxon>
        <taxon>Moraxellales</taxon>
        <taxon>Moraxellaceae</taxon>
        <taxon>Acinetobacter</taxon>
        <taxon>Acinetobacter calcoaceticus/baumannii complex</taxon>
    </lineage>
</organism>
<comment type="caution">
    <text evidence="3">The sequence shown here is derived from an EMBL/GenBank/DDBJ whole genome shotgun (WGS) entry which is preliminary data.</text>
</comment>
<dbReference type="SUPFAM" id="SSF47090">
    <property type="entry name" value="PGBD-like"/>
    <property type="match status" value="1"/>
</dbReference>
<dbReference type="Proteomes" id="UP000317717">
    <property type="component" value="Unassembled WGS sequence"/>
</dbReference>
<reference evidence="3 4" key="1">
    <citation type="submission" date="2019-06" db="EMBL/GenBank/DDBJ databases">
        <title>Whole genome shotgun sequence of Acinetobacter pittii NBRC 110514.</title>
        <authorList>
            <person name="Hosoyama A."/>
            <person name="Uohara A."/>
            <person name="Ohji S."/>
            <person name="Ichikawa N."/>
        </authorList>
    </citation>
    <scope>NUCLEOTIDE SEQUENCE [LARGE SCALE GENOMIC DNA]</scope>
    <source>
        <strain evidence="3 4">NBRC 110514</strain>
    </source>
</reference>
<evidence type="ECO:0000313" key="3">
    <source>
        <dbReference type="EMBL" id="GEA68477.1"/>
    </source>
</evidence>
<dbReference type="InterPro" id="IPR036366">
    <property type="entry name" value="PGBDSf"/>
</dbReference>
<gene>
    <name evidence="3" type="ORF">PA3_26350</name>
</gene>
<evidence type="ECO:0000259" key="2">
    <source>
        <dbReference type="Pfam" id="PF11860"/>
    </source>
</evidence>
<dbReference type="InterPro" id="IPR024408">
    <property type="entry name" value="Muramidase"/>
</dbReference>
<evidence type="ECO:0000259" key="1">
    <source>
        <dbReference type="Pfam" id="PF01471"/>
    </source>
</evidence>
<dbReference type="InterPro" id="IPR036365">
    <property type="entry name" value="PGBD-like_sf"/>
</dbReference>